<organism evidence="1 2">
    <name type="scientific">Candidozyma auris</name>
    <name type="common">Yeast</name>
    <name type="synonym">Candida auris</name>
    <dbReference type="NCBI Taxonomy" id="498019"/>
    <lineage>
        <taxon>Eukaryota</taxon>
        <taxon>Fungi</taxon>
        <taxon>Dikarya</taxon>
        <taxon>Ascomycota</taxon>
        <taxon>Saccharomycotina</taxon>
        <taxon>Pichiomycetes</taxon>
        <taxon>Metschnikowiaceae</taxon>
        <taxon>Candidozyma</taxon>
    </lineage>
</organism>
<dbReference type="AlphaFoldDB" id="A0A0L0P4A2"/>
<accession>A0A0L0P4A2</accession>
<evidence type="ECO:0000313" key="2">
    <source>
        <dbReference type="Proteomes" id="UP000037122"/>
    </source>
</evidence>
<proteinExistence type="predicted"/>
<dbReference type="VEuPathDB" id="FungiDB:QG37_02093"/>
<name>A0A0L0P4A2_CANAR</name>
<dbReference type="EMBL" id="LGST01000016">
    <property type="protein sequence ID" value="KNE01203.1"/>
    <property type="molecule type" value="Genomic_DNA"/>
</dbReference>
<reference evidence="2" key="1">
    <citation type="journal article" date="2015" name="BMC Genomics">
        <title>Draft genome of a commonly misdiagnosed multidrug resistant pathogen Candida auris.</title>
        <authorList>
            <person name="Chatterjee S."/>
            <person name="Alampalli S.V."/>
            <person name="Nageshan R.K."/>
            <person name="Chettiar S.T."/>
            <person name="Joshi S."/>
            <person name="Tatu U.S."/>
        </authorList>
    </citation>
    <scope>NUCLEOTIDE SEQUENCE [LARGE SCALE GENOMIC DNA]</scope>
    <source>
        <strain evidence="2">6684</strain>
    </source>
</reference>
<sequence length="146" mass="16772">MLARGESALILPIGAGAFIPQGLRSRDQRPTIFKDRSSTNSEDKGKNYKKPLMHDRVFGPNFIFTRNKTPVLYQGTIRNKCSPRTCSAPHPVAAIYHAESLFAKPLFTTERYMWKKKIQPNCEKYIADYIVSLFFICFDIFGKQFD</sequence>
<gene>
    <name evidence="1" type="ORF">QG37_02093</name>
</gene>
<evidence type="ECO:0000313" key="1">
    <source>
        <dbReference type="EMBL" id="KNE01203.1"/>
    </source>
</evidence>
<dbReference type="Proteomes" id="UP000037122">
    <property type="component" value="Unassembled WGS sequence"/>
</dbReference>
<protein>
    <submittedName>
        <fullName evidence="1">Uncharacterized protein</fullName>
    </submittedName>
</protein>
<comment type="caution">
    <text evidence="1">The sequence shown here is derived from an EMBL/GenBank/DDBJ whole genome shotgun (WGS) entry which is preliminary data.</text>
</comment>